<evidence type="ECO:0000256" key="1">
    <source>
        <dbReference type="SAM" id="MobiDB-lite"/>
    </source>
</evidence>
<feature type="region of interest" description="Disordered" evidence="1">
    <location>
        <begin position="90"/>
        <end position="115"/>
    </location>
</feature>
<feature type="signal peptide" evidence="2">
    <location>
        <begin position="1"/>
        <end position="25"/>
    </location>
</feature>
<feature type="chain" id="PRO_5001521519" evidence="2">
    <location>
        <begin position="26"/>
        <end position="115"/>
    </location>
</feature>
<evidence type="ECO:0000313" key="3">
    <source>
        <dbReference type="EMBL" id="JAC27704.1"/>
    </source>
</evidence>
<reference evidence="3" key="1">
    <citation type="submission" date="2014-03" db="EMBL/GenBank/DDBJ databases">
        <title>The sialotranscriptome of Amblyomma triste, Amblyomma parvum and Amblyomma cajennense ticks, uncovered by 454-based RNA-seq.</title>
        <authorList>
            <person name="Garcia G.R."/>
            <person name="Gardinassi L.G."/>
            <person name="Ribeiro J.M."/>
            <person name="Anatriello E."/>
            <person name="Ferreira B.R."/>
            <person name="Moreira H.N."/>
            <person name="Mafra C."/>
            <person name="Olegario M.M."/>
            <person name="Szabo P.J."/>
            <person name="Miranda-Santos I.K."/>
            <person name="Maruyama S.R."/>
        </authorList>
    </citation>
    <scope>NUCLEOTIDE SEQUENCE</scope>
    <source>
        <strain evidence="3">Mato Grasso do Sul</strain>
        <tissue evidence="3">Salivary glands</tissue>
    </source>
</reference>
<sequence length="115" mass="13470">MSQLKSVGKLVAFTLFMLLAGFTYSQDLGYKVRPSQIRTSRRPYDPLYQHRHCYRQCDPIQNSLECPAGCQCFPETIFHWRGGCLDPRRRLPPGFRPRHWRPPQQQTGGRRLAVH</sequence>
<evidence type="ECO:0000256" key="2">
    <source>
        <dbReference type="SAM" id="SignalP"/>
    </source>
</evidence>
<organism evidence="3">
    <name type="scientific">Amblyomma triste</name>
    <name type="common">Neotropical tick</name>
    <dbReference type="NCBI Taxonomy" id="251400"/>
    <lineage>
        <taxon>Eukaryota</taxon>
        <taxon>Metazoa</taxon>
        <taxon>Ecdysozoa</taxon>
        <taxon>Arthropoda</taxon>
        <taxon>Chelicerata</taxon>
        <taxon>Arachnida</taxon>
        <taxon>Acari</taxon>
        <taxon>Parasitiformes</taxon>
        <taxon>Ixodida</taxon>
        <taxon>Ixodoidea</taxon>
        <taxon>Ixodidae</taxon>
        <taxon>Amblyomminae</taxon>
        <taxon>Amblyomma</taxon>
    </lineage>
</organism>
<keyword evidence="2" id="KW-0732">Signal</keyword>
<name>A0A023G1R5_AMBTT</name>
<dbReference type="AlphaFoldDB" id="A0A023G1R5"/>
<proteinExistence type="evidence at transcript level"/>
<protein>
    <submittedName>
        <fullName evidence="3">Putative secreted protein</fullName>
    </submittedName>
</protein>
<accession>A0A023G1R5</accession>
<dbReference type="EMBL" id="GBBM01007714">
    <property type="protein sequence ID" value="JAC27704.1"/>
    <property type="molecule type" value="mRNA"/>
</dbReference>